<dbReference type="EMBL" id="JAAXLS010000034">
    <property type="protein sequence ID" value="NKQ57312.1"/>
    <property type="molecule type" value="Genomic_DNA"/>
</dbReference>
<evidence type="ECO:0000313" key="2">
    <source>
        <dbReference type="EMBL" id="NKQ57312.1"/>
    </source>
</evidence>
<gene>
    <name evidence="2" type="ORF">HFP15_31045</name>
</gene>
<proteinExistence type="predicted"/>
<feature type="compositionally biased region" description="Basic and acidic residues" evidence="1">
    <location>
        <begin position="114"/>
        <end position="130"/>
    </location>
</feature>
<dbReference type="RefSeq" id="WP_168520338.1">
    <property type="nucleotide sequence ID" value="NZ_JAAXLS010000034.1"/>
</dbReference>
<evidence type="ECO:0000256" key="1">
    <source>
        <dbReference type="SAM" id="MobiDB-lite"/>
    </source>
</evidence>
<reference evidence="2 3" key="1">
    <citation type="submission" date="2020-04" db="EMBL/GenBank/DDBJ databases">
        <title>Novel species.</title>
        <authorList>
            <person name="Teo W.F.A."/>
            <person name="Lipun K."/>
            <person name="Srisuk N."/>
            <person name="Duangmal K."/>
        </authorList>
    </citation>
    <scope>NUCLEOTIDE SEQUENCE [LARGE SCALE GENOMIC DNA]</scope>
    <source>
        <strain evidence="2 3">K13G38</strain>
    </source>
</reference>
<comment type="caution">
    <text evidence="2">The sequence shown here is derived from an EMBL/GenBank/DDBJ whole genome shotgun (WGS) entry which is preliminary data.</text>
</comment>
<dbReference type="Proteomes" id="UP000715441">
    <property type="component" value="Unassembled WGS sequence"/>
</dbReference>
<feature type="region of interest" description="Disordered" evidence="1">
    <location>
        <begin position="32"/>
        <end position="130"/>
    </location>
</feature>
<name>A0ABX1JBZ2_9PSEU</name>
<organism evidence="2 3">
    <name type="scientific">Amycolatopsis acididurans</name>
    <dbReference type="NCBI Taxonomy" id="2724524"/>
    <lineage>
        <taxon>Bacteria</taxon>
        <taxon>Bacillati</taxon>
        <taxon>Actinomycetota</taxon>
        <taxon>Actinomycetes</taxon>
        <taxon>Pseudonocardiales</taxon>
        <taxon>Pseudonocardiaceae</taxon>
        <taxon>Amycolatopsis</taxon>
    </lineage>
</organism>
<keyword evidence="3" id="KW-1185">Reference proteome</keyword>
<sequence length="244" mass="25384">MPATVRLCPVDPSVDDEEKVVVAVRVITTAYSDPGDRVALADAGEPAPAPPRGAPERRDRLVESVLRLGRGASAEPALPTSKARRGDGGDDEPSTDAGFESGPGPALGRPPDTVADRTLRPSVDDAPRPRPDRFAVIILGCTDRPVDPGLLAEWAPLLTPAGTLIVLTHSNQQRGSRSTRSGALHRAAAMAGLALTDRLILAHQPPSSGPPTTRHGRRAIALGGHLPAHSTALAFRPTTPSGGR</sequence>
<evidence type="ECO:0000313" key="3">
    <source>
        <dbReference type="Proteomes" id="UP000715441"/>
    </source>
</evidence>
<protein>
    <submittedName>
        <fullName evidence="2">Uncharacterized protein</fullName>
    </submittedName>
</protein>
<accession>A0ABX1JBZ2</accession>